<evidence type="ECO:0000256" key="1">
    <source>
        <dbReference type="SAM" id="MobiDB-lite"/>
    </source>
</evidence>
<dbReference type="CDD" id="cd00093">
    <property type="entry name" value="HTH_XRE"/>
    <property type="match status" value="1"/>
</dbReference>
<dbReference type="SUPFAM" id="SSF47413">
    <property type="entry name" value="lambda repressor-like DNA-binding domains"/>
    <property type="match status" value="1"/>
</dbReference>
<name>A0A919NDN0_9ACTN</name>
<proteinExistence type="predicted"/>
<gene>
    <name evidence="3" type="ORF">Asi03nite_64350</name>
</gene>
<keyword evidence="4" id="KW-1185">Reference proteome</keyword>
<feature type="region of interest" description="Disordered" evidence="1">
    <location>
        <begin position="1"/>
        <end position="75"/>
    </location>
</feature>
<feature type="domain" description="HTH cro/C1-type" evidence="2">
    <location>
        <begin position="116"/>
        <end position="160"/>
    </location>
</feature>
<dbReference type="InterPro" id="IPR010982">
    <property type="entry name" value="Lambda_DNA-bd_dom_sf"/>
</dbReference>
<organism evidence="3 4">
    <name type="scientific">Actinoplanes siamensis</name>
    <dbReference type="NCBI Taxonomy" id="1223317"/>
    <lineage>
        <taxon>Bacteria</taxon>
        <taxon>Bacillati</taxon>
        <taxon>Actinomycetota</taxon>
        <taxon>Actinomycetes</taxon>
        <taxon>Micromonosporales</taxon>
        <taxon>Micromonosporaceae</taxon>
        <taxon>Actinoplanes</taxon>
    </lineage>
</organism>
<comment type="caution">
    <text evidence="3">The sequence shown here is derived from an EMBL/GenBank/DDBJ whole genome shotgun (WGS) entry which is preliminary data.</text>
</comment>
<evidence type="ECO:0000313" key="3">
    <source>
        <dbReference type="EMBL" id="GIF08897.1"/>
    </source>
</evidence>
<dbReference type="GO" id="GO:0003677">
    <property type="term" value="F:DNA binding"/>
    <property type="evidence" value="ECO:0007669"/>
    <property type="project" value="InterPro"/>
</dbReference>
<dbReference type="AlphaFoldDB" id="A0A919NDN0"/>
<dbReference type="PROSITE" id="PS50943">
    <property type="entry name" value="HTH_CROC1"/>
    <property type="match status" value="1"/>
</dbReference>
<protein>
    <recommendedName>
        <fullName evidence="2">HTH cro/C1-type domain-containing protein</fullName>
    </recommendedName>
</protein>
<reference evidence="3" key="1">
    <citation type="submission" date="2021-01" db="EMBL/GenBank/DDBJ databases">
        <title>Whole genome shotgun sequence of Actinoplanes siamensis NBRC 109076.</title>
        <authorList>
            <person name="Komaki H."/>
            <person name="Tamura T."/>
        </authorList>
    </citation>
    <scope>NUCLEOTIDE SEQUENCE</scope>
    <source>
        <strain evidence="3">NBRC 109076</strain>
    </source>
</reference>
<evidence type="ECO:0000313" key="4">
    <source>
        <dbReference type="Proteomes" id="UP000629619"/>
    </source>
</evidence>
<accession>A0A919NDN0</accession>
<feature type="compositionally biased region" description="Basic and acidic residues" evidence="1">
    <location>
        <begin position="52"/>
        <end position="66"/>
    </location>
</feature>
<dbReference type="Proteomes" id="UP000629619">
    <property type="component" value="Unassembled WGS sequence"/>
</dbReference>
<sequence length="289" mass="31450">MSNVYRSGRGDFGGTGPVPFHGAVHPSAVPDPANISEPSTARRRRPAAPETTAREETLRNDLRRQPAEPARLTNGALLAREHELARARAAHIDGTTAGEDLARRLAFAHRHAGKPSLAMLSMKVGYSKGTLSKVLNGKMAPTWALVRKLGEYLRVPPHHVTQEWLPLWIAADEHRESIKAAEKEAQEKNAMKQVARGTATVHTRPEQPPAPIDLRTGTAPRTDALTEETGYACPQCGSWVVNTAQHTNWHMKRDPAGQPAPEAESTGAGHANTAELTLLKEIFQLPEDS</sequence>
<feature type="region of interest" description="Disordered" evidence="1">
    <location>
        <begin position="251"/>
        <end position="273"/>
    </location>
</feature>
<dbReference type="Gene3D" id="1.10.260.40">
    <property type="entry name" value="lambda repressor-like DNA-binding domains"/>
    <property type="match status" value="1"/>
</dbReference>
<dbReference type="EMBL" id="BOMW01000069">
    <property type="protein sequence ID" value="GIF08897.1"/>
    <property type="molecule type" value="Genomic_DNA"/>
</dbReference>
<evidence type="ECO:0000259" key="2">
    <source>
        <dbReference type="PROSITE" id="PS50943"/>
    </source>
</evidence>
<dbReference type="InterPro" id="IPR001387">
    <property type="entry name" value="Cro/C1-type_HTH"/>
</dbReference>